<evidence type="ECO:0000313" key="1">
    <source>
        <dbReference type="EMBL" id="STT72454.1"/>
    </source>
</evidence>
<gene>
    <name evidence="1" type="ORF">NCTC5047_00135</name>
</gene>
<sequence length="44" mass="4998">MRTWVDTDKICEDTLNIIKLLSTSDVIKFSDVSEKNNIIGGMPR</sequence>
<organism evidence="1 2">
    <name type="scientific">Klebsiella pneumoniae</name>
    <dbReference type="NCBI Taxonomy" id="573"/>
    <lineage>
        <taxon>Bacteria</taxon>
        <taxon>Pseudomonadati</taxon>
        <taxon>Pseudomonadota</taxon>
        <taxon>Gammaproteobacteria</taxon>
        <taxon>Enterobacterales</taxon>
        <taxon>Enterobacteriaceae</taxon>
        <taxon>Klebsiella/Raoultella group</taxon>
        <taxon>Klebsiella</taxon>
        <taxon>Klebsiella pneumoniae complex</taxon>
    </lineage>
</organism>
<reference evidence="1 2" key="1">
    <citation type="submission" date="2018-06" db="EMBL/GenBank/DDBJ databases">
        <authorList>
            <consortium name="Pathogen Informatics"/>
            <person name="Doyle S."/>
        </authorList>
    </citation>
    <scope>NUCLEOTIDE SEQUENCE [LARGE SCALE GENOMIC DNA]</scope>
    <source>
        <strain evidence="1 2">NCTC5047</strain>
    </source>
</reference>
<name>A0A377X9K7_KLEPN</name>
<protein>
    <submittedName>
        <fullName evidence="1">Uncharacterized protein</fullName>
    </submittedName>
</protein>
<dbReference type="AlphaFoldDB" id="A0A377X9K7"/>
<evidence type="ECO:0000313" key="2">
    <source>
        <dbReference type="Proteomes" id="UP000254340"/>
    </source>
</evidence>
<proteinExistence type="predicted"/>
<dbReference type="Proteomes" id="UP000254340">
    <property type="component" value="Unassembled WGS sequence"/>
</dbReference>
<dbReference type="EMBL" id="UGLH01000003">
    <property type="protein sequence ID" value="STT72454.1"/>
    <property type="molecule type" value="Genomic_DNA"/>
</dbReference>
<accession>A0A377X9K7</accession>